<reference evidence="1" key="1">
    <citation type="submission" date="2004-02" db="EMBL/GenBank/DDBJ databases">
        <title>The genome sequence of the enterobacterial phytopathogen Erwinia carotovora subsp. atroseptica SCRI1043 and functional genomic identification of novel virulence factors.</title>
        <authorList>
            <person name="Bell K.S."/>
            <person name="Sebaihia M."/>
            <person name="Pritchard L."/>
            <person name="Holden M."/>
            <person name="Hyman L.J."/>
            <person name="Holeva M.C."/>
            <person name="Thomson N.R."/>
            <person name="Bentley S.D."/>
            <person name="Churcher C."/>
            <person name="Mungall K."/>
            <person name="Atkin R."/>
            <person name="Bason N."/>
            <person name="Brooks K."/>
            <person name="Chillingworth T."/>
            <person name="Clark K."/>
            <person name="Doggett J."/>
            <person name="Fraser A."/>
            <person name="Hance Z."/>
            <person name="Hauser H."/>
            <person name="Jagels K."/>
            <person name="Moule S."/>
            <person name="Norbertczak H."/>
            <person name="Ormond D."/>
            <person name="Price C."/>
            <person name="Quail M.A."/>
            <person name="Sanders M."/>
            <person name="Walker D."/>
            <person name="Whitehead S."/>
            <person name="Salmond G.P.C."/>
            <person name="Birch P.R.J."/>
            <person name="Barrell B.G."/>
            <person name="Parkhill J."/>
            <person name="Toth I.K."/>
        </authorList>
    </citation>
    <scope>NUCLEOTIDE SEQUENCE</scope>
    <source>
        <strain evidence="1">SCRI1043</strain>
    </source>
</reference>
<accession>Q6D3D3</accession>
<organism evidence="1 2">
    <name type="scientific">Pectobacterium atrosepticum (strain SCRI 1043 / ATCC BAA-672)</name>
    <name type="common">Erwinia carotovora subsp. atroseptica</name>
    <dbReference type="NCBI Taxonomy" id="218491"/>
    <lineage>
        <taxon>Bacteria</taxon>
        <taxon>Pseudomonadati</taxon>
        <taxon>Pseudomonadota</taxon>
        <taxon>Gammaproteobacteria</taxon>
        <taxon>Enterobacterales</taxon>
        <taxon>Pectobacteriaceae</taxon>
        <taxon>Pectobacterium</taxon>
    </lineage>
</organism>
<dbReference type="Proteomes" id="UP000007966">
    <property type="component" value="Chromosome"/>
</dbReference>
<gene>
    <name evidence="1" type="ordered locus">ECA2811</name>
</gene>
<dbReference type="STRING" id="218491.ECA2811"/>
<dbReference type="HOGENOM" id="CLU_2331216_0_0_6"/>
<proteinExistence type="predicted"/>
<sequence length="98" mass="10830">MNAGFTPYGTTSMLAGHYVSTSKNAIANGNYYHSMKLITIATADKQGLQHYLGQFMATAHHHADHGFSGLRYFSTEYRVINKEGKYGKALSGARNRAR</sequence>
<keyword evidence="2" id="KW-1185">Reference proteome</keyword>
<name>Q6D3D3_PECAS</name>
<evidence type="ECO:0000313" key="1">
    <source>
        <dbReference type="EMBL" id="CAG75711.1"/>
    </source>
</evidence>
<dbReference type="AlphaFoldDB" id="Q6D3D3"/>
<dbReference type="EMBL" id="BX950851">
    <property type="protein sequence ID" value="CAG75711.1"/>
    <property type="molecule type" value="Genomic_DNA"/>
</dbReference>
<evidence type="ECO:0000313" key="2">
    <source>
        <dbReference type="Proteomes" id="UP000007966"/>
    </source>
</evidence>
<protein>
    <submittedName>
        <fullName evidence="1">Uncharacterized protein</fullName>
    </submittedName>
</protein>
<dbReference type="KEGG" id="eca:ECA2811"/>